<keyword evidence="5 6" id="KW-0697">Rotamase</keyword>
<keyword evidence="5 6" id="KW-0413">Isomerase</keyword>
<dbReference type="SUPFAM" id="SSF54534">
    <property type="entry name" value="FKBP-like"/>
    <property type="match status" value="2"/>
</dbReference>
<dbReference type="InterPro" id="IPR023058">
    <property type="entry name" value="PPIase_PpiC_CS"/>
</dbReference>
<evidence type="ECO:0000313" key="9">
    <source>
        <dbReference type="EMBL" id="TMW65133.1"/>
    </source>
</evidence>
<keyword evidence="3" id="KW-0963">Cytoplasm</keyword>
<evidence type="ECO:0000313" key="10">
    <source>
        <dbReference type="Proteomes" id="UP000794436"/>
    </source>
</evidence>
<comment type="similarity">
    <text evidence="2">Belongs to the PpiC/parvulin rotamase family.</text>
</comment>
<dbReference type="Gene3D" id="3.10.50.40">
    <property type="match status" value="2"/>
</dbReference>
<evidence type="ECO:0000256" key="7">
    <source>
        <dbReference type="SAM" id="Phobius"/>
    </source>
</evidence>
<evidence type="ECO:0000259" key="8">
    <source>
        <dbReference type="PROSITE" id="PS50198"/>
    </source>
</evidence>
<dbReference type="AlphaFoldDB" id="A0A8K1CLG8"/>
<dbReference type="Proteomes" id="UP000794436">
    <property type="component" value="Unassembled WGS sequence"/>
</dbReference>
<evidence type="ECO:0000256" key="2">
    <source>
        <dbReference type="ARBA" id="ARBA00007656"/>
    </source>
</evidence>
<evidence type="ECO:0000256" key="5">
    <source>
        <dbReference type="PROSITE-ProRule" id="PRU00278"/>
    </source>
</evidence>
<dbReference type="GO" id="GO:0003755">
    <property type="term" value="F:peptidyl-prolyl cis-trans isomerase activity"/>
    <property type="evidence" value="ECO:0007669"/>
    <property type="project" value="UniProtKB-UniRule"/>
</dbReference>
<dbReference type="InterPro" id="IPR052204">
    <property type="entry name" value="PpiC/parvulin_rotamase"/>
</dbReference>
<name>A0A8K1CLG8_PYTOL</name>
<keyword evidence="10" id="KW-1185">Reference proteome</keyword>
<dbReference type="EMBL" id="SPLM01000038">
    <property type="protein sequence ID" value="TMW65133.1"/>
    <property type="molecule type" value="Genomic_DNA"/>
</dbReference>
<proteinExistence type="inferred from homology"/>
<feature type="domain" description="PpiC" evidence="8">
    <location>
        <begin position="178"/>
        <end position="270"/>
    </location>
</feature>
<dbReference type="InterPro" id="IPR000297">
    <property type="entry name" value="PPIase_PpiC"/>
</dbReference>
<dbReference type="InterPro" id="IPR046357">
    <property type="entry name" value="PPIase_dom_sf"/>
</dbReference>
<comment type="catalytic activity">
    <reaction evidence="6">
        <text>[protein]-peptidylproline (omega=180) = [protein]-peptidylproline (omega=0)</text>
        <dbReference type="Rhea" id="RHEA:16237"/>
        <dbReference type="Rhea" id="RHEA-COMP:10747"/>
        <dbReference type="Rhea" id="RHEA-COMP:10748"/>
        <dbReference type="ChEBI" id="CHEBI:83833"/>
        <dbReference type="ChEBI" id="CHEBI:83834"/>
        <dbReference type="EC" id="5.2.1.8"/>
    </reaction>
</comment>
<dbReference type="GO" id="GO:0005737">
    <property type="term" value="C:cytoplasm"/>
    <property type="evidence" value="ECO:0007669"/>
    <property type="project" value="UniProtKB-SubCell"/>
</dbReference>
<comment type="function">
    <text evidence="4">PPIases accelerate the folding of proteins. It prefers amino acid residues with hydrophobic side chains like leucine and phenylalanine in the P1 position of the peptides substrates.</text>
</comment>
<dbReference type="EC" id="5.2.1.8" evidence="6"/>
<dbReference type="PANTHER" id="PTHR43629">
    <property type="entry name" value="PEPTIDYL-PROLYL CIS-TRANS ISOMERASE"/>
    <property type="match status" value="1"/>
</dbReference>
<keyword evidence="7" id="KW-0472">Membrane</keyword>
<accession>A0A8K1CLG8</accession>
<feature type="chain" id="PRO_5035488934" description="Peptidyl-prolyl cis-trans isomerase" evidence="6">
    <location>
        <begin position="27"/>
        <end position="281"/>
    </location>
</feature>
<dbReference type="Pfam" id="PF00639">
    <property type="entry name" value="Rotamase"/>
    <property type="match status" value="1"/>
</dbReference>
<evidence type="ECO:0000256" key="1">
    <source>
        <dbReference type="ARBA" id="ARBA00004496"/>
    </source>
</evidence>
<dbReference type="OrthoDB" id="1911748at2759"/>
<comment type="subcellular location">
    <subcellularLocation>
        <location evidence="1">Cytoplasm</location>
    </subcellularLocation>
</comment>
<reference evidence="9" key="1">
    <citation type="submission" date="2019-03" db="EMBL/GenBank/DDBJ databases">
        <title>Long read genome sequence of the mycoparasitic Pythium oligandrum ATCC 38472 isolated from sugarbeet rhizosphere.</title>
        <authorList>
            <person name="Gaulin E."/>
        </authorList>
    </citation>
    <scope>NUCLEOTIDE SEQUENCE</scope>
    <source>
        <strain evidence="9">ATCC 38472_TT</strain>
    </source>
</reference>
<protein>
    <recommendedName>
        <fullName evidence="6">Peptidyl-prolyl cis-trans isomerase</fullName>
        <ecNumber evidence="6">5.2.1.8</ecNumber>
    </recommendedName>
</protein>
<dbReference type="Pfam" id="PF13616">
    <property type="entry name" value="Rotamase_3"/>
    <property type="match status" value="1"/>
</dbReference>
<dbReference type="PROSITE" id="PS01096">
    <property type="entry name" value="PPIC_PPIASE_1"/>
    <property type="match status" value="1"/>
</dbReference>
<evidence type="ECO:0000256" key="4">
    <source>
        <dbReference type="ARBA" id="ARBA00046231"/>
    </source>
</evidence>
<dbReference type="PANTHER" id="PTHR43629:SF2">
    <property type="entry name" value="RHODANESE-LIKE_PPIC DOMAIN-CONTAINING PROTEIN 12, CHLOROPLASTIC"/>
    <property type="match status" value="1"/>
</dbReference>
<gene>
    <name evidence="9" type="ORF">Poli38472_009300</name>
</gene>
<feature type="signal peptide" evidence="6">
    <location>
        <begin position="1"/>
        <end position="26"/>
    </location>
</feature>
<feature type="domain" description="PpiC" evidence="8">
    <location>
        <begin position="38"/>
        <end position="130"/>
    </location>
</feature>
<organism evidence="9 10">
    <name type="scientific">Pythium oligandrum</name>
    <name type="common">Mycoparasitic fungus</name>
    <dbReference type="NCBI Taxonomy" id="41045"/>
    <lineage>
        <taxon>Eukaryota</taxon>
        <taxon>Sar</taxon>
        <taxon>Stramenopiles</taxon>
        <taxon>Oomycota</taxon>
        <taxon>Peronosporomycetes</taxon>
        <taxon>Pythiales</taxon>
        <taxon>Pythiaceae</taxon>
        <taxon>Pythium</taxon>
    </lineage>
</organism>
<evidence type="ECO:0000256" key="6">
    <source>
        <dbReference type="RuleBase" id="RU363014"/>
    </source>
</evidence>
<feature type="transmembrane region" description="Helical" evidence="7">
    <location>
        <begin position="145"/>
        <end position="167"/>
    </location>
</feature>
<sequence length="281" mass="30934">MTSWRRVLLLLAIVLAIATTTPMVAAEEATVPAPVIKEVKAKANHILVDTEEEADEIFAQLEKADRILVDFAKAAKVRSKCQSGPKGGYLGWVSRSRLAPELGAAVFDNEPGHLYKVKSESGWHVVYTIQIGEEEAPDDSTYHTVMLWVNKAMPFFSPVLLIIIFLFGQSRTIKLNGGVGARASHILVDTEAEADVLLKQIKAASKPKEKLEELAKRKSKCPSKSKGGDLGLFSRGQMVPPFEKVAFEEEVGSVHKVQTQFGWHVVMVTDRIGDKKAKKDN</sequence>
<keyword evidence="6" id="KW-0732">Signal</keyword>
<keyword evidence="7" id="KW-1133">Transmembrane helix</keyword>
<evidence type="ECO:0000256" key="3">
    <source>
        <dbReference type="ARBA" id="ARBA00022490"/>
    </source>
</evidence>
<comment type="caution">
    <text evidence="9">The sequence shown here is derived from an EMBL/GenBank/DDBJ whole genome shotgun (WGS) entry which is preliminary data.</text>
</comment>
<dbReference type="PROSITE" id="PS50198">
    <property type="entry name" value="PPIC_PPIASE_2"/>
    <property type="match status" value="2"/>
</dbReference>
<keyword evidence="7" id="KW-0812">Transmembrane</keyword>